<dbReference type="EMBL" id="JBJUIK010000013">
    <property type="protein sequence ID" value="KAL3507691.1"/>
    <property type="molecule type" value="Genomic_DNA"/>
</dbReference>
<organism evidence="2 3">
    <name type="scientific">Cinchona calisaya</name>
    <dbReference type="NCBI Taxonomy" id="153742"/>
    <lineage>
        <taxon>Eukaryota</taxon>
        <taxon>Viridiplantae</taxon>
        <taxon>Streptophyta</taxon>
        <taxon>Embryophyta</taxon>
        <taxon>Tracheophyta</taxon>
        <taxon>Spermatophyta</taxon>
        <taxon>Magnoliopsida</taxon>
        <taxon>eudicotyledons</taxon>
        <taxon>Gunneridae</taxon>
        <taxon>Pentapetalae</taxon>
        <taxon>asterids</taxon>
        <taxon>lamiids</taxon>
        <taxon>Gentianales</taxon>
        <taxon>Rubiaceae</taxon>
        <taxon>Cinchonoideae</taxon>
        <taxon>Cinchoneae</taxon>
        <taxon>Cinchona</taxon>
    </lineage>
</organism>
<comment type="caution">
    <text evidence="2">The sequence shown here is derived from an EMBL/GenBank/DDBJ whole genome shotgun (WGS) entry which is preliminary data.</text>
</comment>
<proteinExistence type="predicted"/>
<evidence type="ECO:0000313" key="3">
    <source>
        <dbReference type="Proteomes" id="UP001630127"/>
    </source>
</evidence>
<dbReference type="PANTHER" id="PTHR36805:SF7">
    <property type="entry name" value="AGENET DOMAIN-CONTAINING PROTEIN"/>
    <property type="match status" value="1"/>
</dbReference>
<name>A0ABD2YL88_9GENT</name>
<protein>
    <recommendedName>
        <fullName evidence="1">Agenet domain-containing protein</fullName>
    </recommendedName>
</protein>
<dbReference type="SMART" id="SM00743">
    <property type="entry name" value="Agenet"/>
    <property type="match status" value="2"/>
</dbReference>
<evidence type="ECO:0000259" key="1">
    <source>
        <dbReference type="SMART" id="SM00743"/>
    </source>
</evidence>
<evidence type="ECO:0000313" key="2">
    <source>
        <dbReference type="EMBL" id="KAL3507691.1"/>
    </source>
</evidence>
<dbReference type="PANTHER" id="PTHR36805">
    <property type="entry name" value="AGENET DOMAIN-CONTAINING PROTEIN"/>
    <property type="match status" value="1"/>
</dbReference>
<keyword evidence="3" id="KW-1185">Reference proteome</keyword>
<dbReference type="InterPro" id="IPR014002">
    <property type="entry name" value="Agenet_dom_plant"/>
</dbReference>
<dbReference type="Proteomes" id="UP001630127">
    <property type="component" value="Unassembled WGS sequence"/>
</dbReference>
<dbReference type="Pfam" id="PF05641">
    <property type="entry name" value="Agenet"/>
    <property type="match status" value="1"/>
</dbReference>
<sequence>MLLRLFGVIMGKDSDQHFEIGQLVEARSFMKGYRGAWFRCKITDTSRKNGHIGHVLHYLDFPDEKDKWTRLYQIPPTGKKKGPEIKRQIMVRPSFPPVYRESQMPPASTISEVIVITKGIWNIGDLVDWFKDGCYWSAKVTQILGNEEAMVELMPPPLGEGSSYKASFSDLRPSLDWSPKNGWTLPNHKDGGHYHQFARLIHPVNPSSGGTMGLEMPALSERITDGEAAAELSYARALSSHVSTKSSTASENMKTGGASDMVKESQVLPKEVMGTPEGLFIGEDLSHFSSPQKKLRMGISLNSTRSNTLEAAILDLEELANKIKWLKSILKFRSPLSNAVETSWTFLEHRGPSMP</sequence>
<dbReference type="AlphaFoldDB" id="A0ABD2YL88"/>
<gene>
    <name evidence="2" type="ORF">ACH5RR_033073</name>
</gene>
<feature type="domain" description="Agenet" evidence="1">
    <location>
        <begin position="16"/>
        <end position="82"/>
    </location>
</feature>
<dbReference type="InterPro" id="IPR008395">
    <property type="entry name" value="Agenet-like_dom"/>
</dbReference>
<accession>A0ABD2YL88</accession>
<reference evidence="2 3" key="1">
    <citation type="submission" date="2024-11" db="EMBL/GenBank/DDBJ databases">
        <title>A near-complete genome assembly of Cinchona calisaya.</title>
        <authorList>
            <person name="Lian D.C."/>
            <person name="Zhao X.W."/>
            <person name="Wei L."/>
        </authorList>
    </citation>
    <scope>NUCLEOTIDE SEQUENCE [LARGE SCALE GENOMIC DNA]</scope>
    <source>
        <tissue evidence="2">Nenye</tissue>
    </source>
</reference>
<feature type="domain" description="Agenet" evidence="1">
    <location>
        <begin position="119"/>
        <end position="179"/>
    </location>
</feature>